<evidence type="ECO:0000313" key="3">
    <source>
        <dbReference type="EMBL" id="TAA26979.1"/>
    </source>
</evidence>
<proteinExistence type="predicted"/>
<evidence type="ECO:0000313" key="4">
    <source>
        <dbReference type="Proteomes" id="UP000292627"/>
    </source>
</evidence>
<protein>
    <submittedName>
        <fullName evidence="3">4-oxalocrotonate tautomerase</fullName>
    </submittedName>
</protein>
<dbReference type="Gene3D" id="3.30.429.10">
    <property type="entry name" value="Macrophage Migration Inhibitory Factor"/>
    <property type="match status" value="1"/>
</dbReference>
<dbReference type="EMBL" id="SHMC01000002">
    <property type="protein sequence ID" value="TAA26979.1"/>
    <property type="molecule type" value="Genomic_DNA"/>
</dbReference>
<dbReference type="Pfam" id="PF01361">
    <property type="entry name" value="Tautomerase"/>
    <property type="match status" value="1"/>
</dbReference>
<dbReference type="OrthoDB" id="9799841at2"/>
<organism evidence="3 4">
    <name type="scientific">Pseudoxanthomonas winnipegensis</name>
    <dbReference type="NCBI Taxonomy" id="2480810"/>
    <lineage>
        <taxon>Bacteria</taxon>
        <taxon>Pseudomonadati</taxon>
        <taxon>Pseudomonadota</taxon>
        <taxon>Gammaproteobacteria</taxon>
        <taxon>Lysobacterales</taxon>
        <taxon>Lysobacteraceae</taxon>
        <taxon>Pseudoxanthomonas</taxon>
    </lineage>
</organism>
<gene>
    <name evidence="3" type="ORF">EA660_07170</name>
</gene>
<dbReference type="InterPro" id="IPR014347">
    <property type="entry name" value="Tautomerase/MIF_sf"/>
</dbReference>
<accession>A0A4Q8LDI8</accession>
<dbReference type="GO" id="GO:0016853">
    <property type="term" value="F:isomerase activity"/>
    <property type="evidence" value="ECO:0007669"/>
    <property type="project" value="UniProtKB-KW"/>
</dbReference>
<keyword evidence="1" id="KW-0413">Isomerase</keyword>
<dbReference type="RefSeq" id="WP_130550831.1">
    <property type="nucleotide sequence ID" value="NZ_SHMC01000002.1"/>
</dbReference>
<dbReference type="AlphaFoldDB" id="A0A4Q8LDI8"/>
<evidence type="ECO:0000259" key="2">
    <source>
        <dbReference type="Pfam" id="PF01361"/>
    </source>
</evidence>
<dbReference type="SUPFAM" id="SSF55331">
    <property type="entry name" value="Tautomerase/MIF"/>
    <property type="match status" value="1"/>
</dbReference>
<comment type="caution">
    <text evidence="3">The sequence shown here is derived from an EMBL/GenBank/DDBJ whole genome shotgun (WGS) entry which is preliminary data.</text>
</comment>
<sequence>MPEVVVFAVEGRTAQQKKALMKAITDAVAEHFAVDPAGVVVQIVEAARDSKSKGGVPYSER</sequence>
<evidence type="ECO:0000256" key="1">
    <source>
        <dbReference type="ARBA" id="ARBA00023235"/>
    </source>
</evidence>
<dbReference type="Proteomes" id="UP000292627">
    <property type="component" value="Unassembled WGS sequence"/>
</dbReference>
<reference evidence="3 4" key="1">
    <citation type="submission" date="2019-02" db="EMBL/GenBank/DDBJ databases">
        <title>WGS of Pseudoxanthomonas species novum from clinical isolates.</title>
        <authorList>
            <person name="Bernier A.-M."/>
            <person name="Bernard K."/>
            <person name="Vachon A."/>
        </authorList>
    </citation>
    <scope>NUCLEOTIDE SEQUENCE [LARGE SCALE GENOMIC DNA]</scope>
    <source>
        <strain evidence="3 4">NML171200</strain>
    </source>
</reference>
<dbReference type="InterPro" id="IPR004370">
    <property type="entry name" value="4-OT-like_dom"/>
</dbReference>
<feature type="domain" description="4-oxalocrotonate tautomerase-like" evidence="2">
    <location>
        <begin position="4"/>
        <end position="50"/>
    </location>
</feature>
<name>A0A4Q8LDI8_9GAMM</name>